<reference evidence="9" key="5">
    <citation type="submission" date="2015-06" db="UniProtKB">
        <authorList>
            <consortium name="EnsemblFungi"/>
        </authorList>
    </citation>
    <scope>IDENTIFICATION</scope>
    <source>
        <strain evidence="9">ATCC 64411</strain>
    </source>
</reference>
<keyword evidence="6" id="KW-0325">Glycoprotein</keyword>
<reference evidence="10" key="2">
    <citation type="submission" date="2010-05" db="EMBL/GenBank/DDBJ databases">
        <title>The genome sequence of Magnaporthe poae strain ATCC 64411.</title>
        <authorList>
            <person name="Ma L.-J."/>
            <person name="Dead R."/>
            <person name="Young S."/>
            <person name="Zeng Q."/>
            <person name="Koehrsen M."/>
            <person name="Alvarado L."/>
            <person name="Berlin A."/>
            <person name="Chapman S.B."/>
            <person name="Chen Z."/>
            <person name="Freedman E."/>
            <person name="Gellesch M."/>
            <person name="Goldberg J."/>
            <person name="Griggs A."/>
            <person name="Gujja S."/>
            <person name="Heilman E.R."/>
            <person name="Heiman D."/>
            <person name="Hepburn T."/>
            <person name="Howarth C."/>
            <person name="Jen D."/>
            <person name="Larson L."/>
            <person name="Mehta T."/>
            <person name="Neiman D."/>
            <person name="Pearson M."/>
            <person name="Roberts A."/>
            <person name="Saif S."/>
            <person name="Shea T."/>
            <person name="Shenoy N."/>
            <person name="Sisk P."/>
            <person name="Stolte C."/>
            <person name="Sykes S."/>
            <person name="Walk T."/>
            <person name="White J."/>
            <person name="Yandava C."/>
            <person name="Haas B."/>
            <person name="Nusbaum C."/>
            <person name="Birren B."/>
        </authorList>
    </citation>
    <scope>NUCLEOTIDE SEQUENCE [LARGE SCALE GENOMIC DNA]</scope>
    <source>
        <strain evidence="10">ATCC 64411 / 73-15</strain>
    </source>
</reference>
<keyword evidence="4" id="KW-1133">Transmembrane helix</keyword>
<dbReference type="eggNOG" id="KOG4157">
    <property type="taxonomic scope" value="Eukaryota"/>
</dbReference>
<evidence type="ECO:0000313" key="9">
    <source>
        <dbReference type="EnsemblFungi" id="MAPG_09100T0"/>
    </source>
</evidence>
<evidence type="ECO:0000313" key="10">
    <source>
        <dbReference type="Proteomes" id="UP000011715"/>
    </source>
</evidence>
<organism evidence="9 10">
    <name type="scientific">Magnaporthiopsis poae (strain ATCC 64411 / 73-15)</name>
    <name type="common">Kentucky bluegrass fungus</name>
    <name type="synonym">Magnaporthe poae</name>
    <dbReference type="NCBI Taxonomy" id="644358"/>
    <lineage>
        <taxon>Eukaryota</taxon>
        <taxon>Fungi</taxon>
        <taxon>Dikarya</taxon>
        <taxon>Ascomycota</taxon>
        <taxon>Pezizomycotina</taxon>
        <taxon>Sordariomycetes</taxon>
        <taxon>Sordariomycetidae</taxon>
        <taxon>Magnaporthales</taxon>
        <taxon>Magnaporthaceae</taxon>
        <taxon>Magnaporthiopsis</taxon>
    </lineage>
</organism>
<dbReference type="Proteomes" id="UP000011715">
    <property type="component" value="Unassembled WGS sequence"/>
</dbReference>
<dbReference type="STRING" id="644358.A0A0C4E924"/>
<evidence type="ECO:0000256" key="6">
    <source>
        <dbReference type="ARBA" id="ARBA00023180"/>
    </source>
</evidence>
<name>A0A0C4E924_MAGP6</name>
<dbReference type="Pfam" id="PF01822">
    <property type="entry name" value="WSC"/>
    <property type="match status" value="2"/>
</dbReference>
<protein>
    <recommendedName>
        <fullName evidence="7">WSC domain-containing protein</fullName>
    </recommendedName>
</protein>
<dbReference type="InterPro" id="IPR002889">
    <property type="entry name" value="WSC_carb-bd"/>
</dbReference>
<reference evidence="9" key="4">
    <citation type="journal article" date="2015" name="G3 (Bethesda)">
        <title>Genome sequences of three phytopathogenic species of the Magnaporthaceae family of fungi.</title>
        <authorList>
            <person name="Okagaki L.H."/>
            <person name="Nunes C.C."/>
            <person name="Sailsbery J."/>
            <person name="Clay B."/>
            <person name="Brown D."/>
            <person name="John T."/>
            <person name="Oh Y."/>
            <person name="Young N."/>
            <person name="Fitzgerald M."/>
            <person name="Haas B.J."/>
            <person name="Zeng Q."/>
            <person name="Young S."/>
            <person name="Adiconis X."/>
            <person name="Fan L."/>
            <person name="Levin J.Z."/>
            <person name="Mitchell T.K."/>
            <person name="Okubara P.A."/>
            <person name="Farman M.L."/>
            <person name="Kohn L.M."/>
            <person name="Birren B."/>
            <person name="Ma L.-J."/>
            <person name="Dean R.A."/>
        </authorList>
    </citation>
    <scope>NUCLEOTIDE SEQUENCE</scope>
    <source>
        <strain evidence="9">ATCC 64411 / 73-15</strain>
    </source>
</reference>
<evidence type="ECO:0000313" key="8">
    <source>
        <dbReference type="EMBL" id="KLU90134.1"/>
    </source>
</evidence>
<dbReference type="PANTHER" id="PTHR24269">
    <property type="entry name" value="KREMEN PROTEIN"/>
    <property type="match status" value="1"/>
</dbReference>
<comment type="subcellular location">
    <subcellularLocation>
        <location evidence="1">Membrane</location>
        <topology evidence="1">Single-pass membrane protein</topology>
    </subcellularLocation>
</comment>
<dbReference type="EnsemblFungi" id="MAPG_09100T0">
    <property type="protein sequence ID" value="MAPG_09100T0"/>
    <property type="gene ID" value="MAPG_09100"/>
</dbReference>
<evidence type="ECO:0000256" key="1">
    <source>
        <dbReference type="ARBA" id="ARBA00004167"/>
    </source>
</evidence>
<reference evidence="8" key="1">
    <citation type="submission" date="2010-05" db="EMBL/GenBank/DDBJ databases">
        <title>The Genome Sequence of Magnaporthe poae strain ATCC 64411.</title>
        <authorList>
            <consortium name="The Broad Institute Genome Sequencing Platform"/>
            <consortium name="Broad Institute Genome Sequencing Center for Infectious Disease"/>
            <person name="Ma L.-J."/>
            <person name="Dead R."/>
            <person name="Young S."/>
            <person name="Zeng Q."/>
            <person name="Koehrsen M."/>
            <person name="Alvarado L."/>
            <person name="Berlin A."/>
            <person name="Chapman S.B."/>
            <person name="Chen Z."/>
            <person name="Freedman E."/>
            <person name="Gellesch M."/>
            <person name="Goldberg J."/>
            <person name="Griggs A."/>
            <person name="Gujja S."/>
            <person name="Heilman E.R."/>
            <person name="Heiman D."/>
            <person name="Hepburn T."/>
            <person name="Howarth C."/>
            <person name="Jen D."/>
            <person name="Larson L."/>
            <person name="Mehta T."/>
            <person name="Neiman D."/>
            <person name="Pearson M."/>
            <person name="Roberts A."/>
            <person name="Saif S."/>
            <person name="Shea T."/>
            <person name="Shenoy N."/>
            <person name="Sisk P."/>
            <person name="Stolte C."/>
            <person name="Sykes S."/>
            <person name="Walk T."/>
            <person name="White J."/>
            <person name="Yandava C."/>
            <person name="Haas B."/>
            <person name="Nusbaum C."/>
            <person name="Birren B."/>
        </authorList>
    </citation>
    <scope>NUCLEOTIDE SEQUENCE</scope>
    <source>
        <strain evidence="8">ATCC 64411</strain>
    </source>
</reference>
<sequence length="271" mass="29792">MLSPGTTASTTGWKYVGCNSELSSGRALAGWSINPPNMTIELCMDYCTEKNFRYAGLEYSQECCTRARPRCPMANARLPARETLSSSGRGGRLSLFENTAYVPASNAQRIGPWSYVSCYMEPQKGRALPDRPRSAANMTAEACYGYCDSGGMPWAGLENGRECWCGKALRQRLEDASDPMCAMHCDMACLGNDSSFVGGAKTINIWRKYGASVRRDMVVGAATENRREVVVQRREEMLREHKQEAGHGVRFARMRRAVAEAPIMGAVPGVV</sequence>
<dbReference type="EMBL" id="GL876974">
    <property type="protein sequence ID" value="KLU90134.1"/>
    <property type="molecule type" value="Genomic_DNA"/>
</dbReference>
<evidence type="ECO:0000259" key="7">
    <source>
        <dbReference type="PROSITE" id="PS51212"/>
    </source>
</evidence>
<gene>
    <name evidence="8" type="ORF">MAPG_09100</name>
</gene>
<dbReference type="PANTHER" id="PTHR24269:SF16">
    <property type="entry name" value="PROTEIN SLG1"/>
    <property type="match status" value="1"/>
</dbReference>
<dbReference type="EMBL" id="ADBL01002233">
    <property type="status" value="NOT_ANNOTATED_CDS"/>
    <property type="molecule type" value="Genomic_DNA"/>
</dbReference>
<evidence type="ECO:0000256" key="2">
    <source>
        <dbReference type="ARBA" id="ARBA00022692"/>
    </source>
</evidence>
<dbReference type="VEuPathDB" id="FungiDB:MAPG_09100"/>
<keyword evidence="10" id="KW-1185">Reference proteome</keyword>
<evidence type="ECO:0000256" key="3">
    <source>
        <dbReference type="ARBA" id="ARBA00022729"/>
    </source>
</evidence>
<keyword evidence="3" id="KW-0732">Signal</keyword>
<keyword evidence="5" id="KW-0472">Membrane</keyword>
<dbReference type="SMART" id="SM00321">
    <property type="entry name" value="WSC"/>
    <property type="match status" value="2"/>
</dbReference>
<dbReference type="OrthoDB" id="5985073at2759"/>
<dbReference type="InterPro" id="IPR051836">
    <property type="entry name" value="Kremen_rcpt"/>
</dbReference>
<dbReference type="PROSITE" id="PS51212">
    <property type="entry name" value="WSC"/>
    <property type="match status" value="1"/>
</dbReference>
<evidence type="ECO:0000256" key="4">
    <source>
        <dbReference type="ARBA" id="ARBA00022989"/>
    </source>
</evidence>
<proteinExistence type="predicted"/>
<dbReference type="OMA" id="NQCLQAC"/>
<feature type="domain" description="WSC" evidence="7">
    <location>
        <begin position="112"/>
        <end position="209"/>
    </location>
</feature>
<evidence type="ECO:0000256" key="5">
    <source>
        <dbReference type="ARBA" id="ARBA00023136"/>
    </source>
</evidence>
<keyword evidence="2" id="KW-0812">Transmembrane</keyword>
<dbReference type="AlphaFoldDB" id="A0A0C4E924"/>
<reference evidence="8" key="3">
    <citation type="submission" date="2011-03" db="EMBL/GenBank/DDBJ databases">
        <title>Annotation of Magnaporthe poae ATCC 64411.</title>
        <authorList>
            <person name="Ma L.-J."/>
            <person name="Dead R."/>
            <person name="Young S.K."/>
            <person name="Zeng Q."/>
            <person name="Gargeya S."/>
            <person name="Fitzgerald M."/>
            <person name="Haas B."/>
            <person name="Abouelleil A."/>
            <person name="Alvarado L."/>
            <person name="Arachchi H.M."/>
            <person name="Berlin A."/>
            <person name="Brown A."/>
            <person name="Chapman S.B."/>
            <person name="Chen Z."/>
            <person name="Dunbar C."/>
            <person name="Freedman E."/>
            <person name="Gearin G."/>
            <person name="Gellesch M."/>
            <person name="Goldberg J."/>
            <person name="Griggs A."/>
            <person name="Gujja S."/>
            <person name="Heiman D."/>
            <person name="Howarth C."/>
            <person name="Larson L."/>
            <person name="Lui A."/>
            <person name="MacDonald P.J.P."/>
            <person name="Mehta T."/>
            <person name="Montmayeur A."/>
            <person name="Murphy C."/>
            <person name="Neiman D."/>
            <person name="Pearson M."/>
            <person name="Priest M."/>
            <person name="Roberts A."/>
            <person name="Saif S."/>
            <person name="Shea T."/>
            <person name="Shenoy N."/>
            <person name="Sisk P."/>
            <person name="Stolte C."/>
            <person name="Sykes S."/>
            <person name="Yandava C."/>
            <person name="Wortman J."/>
            <person name="Nusbaum C."/>
            <person name="Birren B."/>
        </authorList>
    </citation>
    <scope>NUCLEOTIDE SEQUENCE</scope>
    <source>
        <strain evidence="8">ATCC 64411</strain>
    </source>
</reference>
<accession>A0A0C4E924</accession>
<dbReference type="GO" id="GO:0005886">
    <property type="term" value="C:plasma membrane"/>
    <property type="evidence" value="ECO:0007669"/>
    <property type="project" value="TreeGrafter"/>
</dbReference>